<dbReference type="EMBL" id="MCGE01000020">
    <property type="protein sequence ID" value="ORZ11820.1"/>
    <property type="molecule type" value="Genomic_DNA"/>
</dbReference>
<organism evidence="3 4">
    <name type="scientific">Absidia repens</name>
    <dbReference type="NCBI Taxonomy" id="90262"/>
    <lineage>
        <taxon>Eukaryota</taxon>
        <taxon>Fungi</taxon>
        <taxon>Fungi incertae sedis</taxon>
        <taxon>Mucoromycota</taxon>
        <taxon>Mucoromycotina</taxon>
        <taxon>Mucoromycetes</taxon>
        <taxon>Mucorales</taxon>
        <taxon>Cunninghamellaceae</taxon>
        <taxon>Absidia</taxon>
    </lineage>
</organism>
<keyword evidence="4" id="KW-1185">Reference proteome</keyword>
<dbReference type="Gene3D" id="2.60.40.640">
    <property type="match status" value="2"/>
</dbReference>
<feature type="compositionally biased region" description="Acidic residues" evidence="1">
    <location>
        <begin position="698"/>
        <end position="720"/>
    </location>
</feature>
<dbReference type="AlphaFoldDB" id="A0A1X2I8M6"/>
<reference evidence="3 4" key="1">
    <citation type="submission" date="2016-07" db="EMBL/GenBank/DDBJ databases">
        <title>Pervasive Adenine N6-methylation of Active Genes in Fungi.</title>
        <authorList>
            <consortium name="DOE Joint Genome Institute"/>
            <person name="Mondo S.J."/>
            <person name="Dannebaum R.O."/>
            <person name="Kuo R.C."/>
            <person name="Labutti K."/>
            <person name="Haridas S."/>
            <person name="Kuo A."/>
            <person name="Salamov A."/>
            <person name="Ahrendt S.R."/>
            <person name="Lipzen A."/>
            <person name="Sullivan W."/>
            <person name="Andreopoulos W.B."/>
            <person name="Clum A."/>
            <person name="Lindquist E."/>
            <person name="Daum C."/>
            <person name="Ramamoorthy G.K."/>
            <person name="Gryganskyi A."/>
            <person name="Culley D."/>
            <person name="Magnuson J.K."/>
            <person name="James T.Y."/>
            <person name="O'Malley M.A."/>
            <person name="Stajich J.E."/>
            <person name="Spatafora J.W."/>
            <person name="Visel A."/>
            <person name="Grigoriev I.V."/>
        </authorList>
    </citation>
    <scope>NUCLEOTIDE SEQUENCE [LARGE SCALE GENOMIC DNA]</scope>
    <source>
        <strain evidence="3 4">NRRL 1336</strain>
    </source>
</reference>
<dbReference type="OrthoDB" id="7785529at2759"/>
<dbReference type="PANTHER" id="PTHR11188">
    <property type="entry name" value="ARRESTIN DOMAIN CONTAINING PROTEIN"/>
    <property type="match status" value="1"/>
</dbReference>
<dbReference type="PANTHER" id="PTHR11188:SF17">
    <property type="entry name" value="FI21816P1"/>
    <property type="match status" value="1"/>
</dbReference>
<dbReference type="GO" id="GO:0015031">
    <property type="term" value="P:protein transport"/>
    <property type="evidence" value="ECO:0007669"/>
    <property type="project" value="TreeGrafter"/>
</dbReference>
<dbReference type="SMART" id="SM01017">
    <property type="entry name" value="Arrestin_C"/>
    <property type="match status" value="1"/>
</dbReference>
<evidence type="ECO:0000259" key="2">
    <source>
        <dbReference type="SMART" id="SM01017"/>
    </source>
</evidence>
<feature type="compositionally biased region" description="Basic and acidic residues" evidence="1">
    <location>
        <begin position="653"/>
        <end position="672"/>
    </location>
</feature>
<accession>A0A1X2I8M6</accession>
<dbReference type="Pfam" id="PF00339">
    <property type="entry name" value="Arrestin_N"/>
    <property type="match status" value="1"/>
</dbReference>
<dbReference type="STRING" id="90262.A0A1X2I8M6"/>
<sequence>MLGINKSSKTIDIKLAEEKYYFPGQPIKGFVNVQPKNYTKTNHITLKFTGEVALSLKEKDAICLFQQTKVINVASNDERQLKPVIMEPKLHSFPFEFVVPGDIQVPSTMEFNKKVRIRYTLSAVHDKPMVPESLCPKAEYPVHILEFIDTNDTKYRIPQDKISKMFLPISNPVNPCSIRASLPRYGFTRGDIVPLSLIIHHFEPFVLPQAIDISLIRTVEIRNSKNTQVKEDILKSTTCDIEIKDTPHYSQALKRQLLIPTSTPPSINFRNDMLQIQYKVRISTQLTMPSPNQPQREQKTCNVDIPIVVGTWPRAAIPIDDDDDDDDYQDDSIMEDTDFIDITDSISGSESNYQHGDDRNSSAIHFSQQQLDRLRSTSTTESSSANSSSSTIKLIAKSSSSLPSPPHAEATITTATTNNNDVICRSDSLASKASSKSYSSYSSYRSNQSWETSSASLSRNTSLSTNISLPDSCKTTSAIAAAKTPSSSASSPETILMTASPSCFSTATNINNKNNNKYVSPFSQHRGSDPTGMATHSPIQQRHSFYDQERRQQQQQQQQQQYPVLVGPSPSKYRKHQSAIFPSSNSTITPTTSAYHQHCRSSSMSSSFYEQCSSSSFSLASCRSVPVPPPVQLLSPTSTDTILLQPVGDDDDDGRHHDNEVKTVIGNKKEHAAIGSTTQPSPYDERTQDQHRHHLDLDLELDEEEEDDDDDDEDDDEDDFLTIVRRKQEQTLLEERTRLHMAEMKI</sequence>
<feature type="domain" description="Arrestin C-terminal-like" evidence="2">
    <location>
        <begin position="172"/>
        <end position="313"/>
    </location>
</feature>
<evidence type="ECO:0000313" key="3">
    <source>
        <dbReference type="EMBL" id="ORZ11820.1"/>
    </source>
</evidence>
<dbReference type="InterPro" id="IPR014752">
    <property type="entry name" value="Arrestin-like_C"/>
</dbReference>
<feature type="region of interest" description="Disordered" evidence="1">
    <location>
        <begin position="647"/>
        <end position="721"/>
    </location>
</feature>
<dbReference type="InterPro" id="IPR011022">
    <property type="entry name" value="Arrestin_C-like"/>
</dbReference>
<feature type="region of interest" description="Disordered" evidence="1">
    <location>
        <begin position="368"/>
        <end position="390"/>
    </location>
</feature>
<dbReference type="Proteomes" id="UP000193560">
    <property type="component" value="Unassembled WGS sequence"/>
</dbReference>
<comment type="caution">
    <text evidence="3">The sequence shown here is derived from an EMBL/GenBank/DDBJ whole genome shotgun (WGS) entry which is preliminary data.</text>
</comment>
<dbReference type="InterPro" id="IPR011021">
    <property type="entry name" value="Arrestin-like_N"/>
</dbReference>
<dbReference type="GO" id="GO:0005737">
    <property type="term" value="C:cytoplasm"/>
    <property type="evidence" value="ECO:0007669"/>
    <property type="project" value="TreeGrafter"/>
</dbReference>
<evidence type="ECO:0000313" key="4">
    <source>
        <dbReference type="Proteomes" id="UP000193560"/>
    </source>
</evidence>
<dbReference type="InterPro" id="IPR014756">
    <property type="entry name" value="Ig_E-set"/>
</dbReference>
<gene>
    <name evidence="3" type="ORF">BCR42DRAFT_493801</name>
</gene>
<dbReference type="InterPro" id="IPR050357">
    <property type="entry name" value="Arrestin_domain-protein"/>
</dbReference>
<dbReference type="Pfam" id="PF02752">
    <property type="entry name" value="Arrestin_C"/>
    <property type="match status" value="1"/>
</dbReference>
<protein>
    <recommendedName>
        <fullName evidence="2">Arrestin C-terminal-like domain-containing protein</fullName>
    </recommendedName>
</protein>
<proteinExistence type="predicted"/>
<feature type="region of interest" description="Disordered" evidence="1">
    <location>
        <begin position="549"/>
        <end position="585"/>
    </location>
</feature>
<dbReference type="SUPFAM" id="SSF81296">
    <property type="entry name" value="E set domains"/>
    <property type="match status" value="2"/>
</dbReference>
<name>A0A1X2I8M6_9FUNG</name>
<feature type="region of interest" description="Disordered" evidence="1">
    <location>
        <begin position="514"/>
        <end position="537"/>
    </location>
</feature>
<feature type="compositionally biased region" description="Low complexity" evidence="1">
    <location>
        <begin position="376"/>
        <end position="390"/>
    </location>
</feature>
<evidence type="ECO:0000256" key="1">
    <source>
        <dbReference type="SAM" id="MobiDB-lite"/>
    </source>
</evidence>